<evidence type="ECO:0000259" key="3">
    <source>
        <dbReference type="SMART" id="SM00091"/>
    </source>
</evidence>
<dbReference type="InterPro" id="IPR000014">
    <property type="entry name" value="PAS"/>
</dbReference>
<sequence>MAEISFNQKLFDVCPTGMLAIDSDVCIRWMNPALESMLDLSGDELIGKDKKTLPVNLHALFDETDMLHLSLNGDGERWLQREVRDVVDGDNTLLRLHFYQDISQLIIAQRESDDLRRQVEDLTITDELTGMSNRRATIQAISAQVTRSRRYGNLLTLGAMRLTHPEGEGAPLPDTSVLVMTQYLRERLRWADVIGRYEDQLFLLVMPETAKDDGENLLQQIVNECRGGALEGLEENPVPDLQIGVAEWMKGDDSQRLIKRAIESIGI</sequence>
<dbReference type="GO" id="GO:0043709">
    <property type="term" value="P:cell adhesion involved in single-species biofilm formation"/>
    <property type="evidence" value="ECO:0007669"/>
    <property type="project" value="TreeGrafter"/>
</dbReference>
<feature type="domain" description="GGDEF" evidence="4">
    <location>
        <begin position="112"/>
        <end position="266"/>
    </location>
</feature>
<dbReference type="GO" id="GO:0052621">
    <property type="term" value="F:diguanylate cyclase activity"/>
    <property type="evidence" value="ECO:0007669"/>
    <property type="project" value="UniProtKB-EC"/>
</dbReference>
<reference evidence="5 6" key="1">
    <citation type="submission" date="2021-05" db="EMBL/GenBank/DDBJ databases">
        <title>Genetic and Functional Diversity in Clade A Lucinid endosymbionts from the Bahamas.</title>
        <authorList>
            <person name="Giani N.M."/>
            <person name="Engel A.S."/>
            <person name="Campbell B.J."/>
        </authorList>
    </citation>
    <scope>NUCLEOTIDE SEQUENCE [LARGE SCALE GENOMIC DNA]</scope>
    <source>
        <strain evidence="5">LUC16012Gg_MoonRockCtena</strain>
    </source>
</reference>
<dbReference type="EC" id="2.7.7.65" evidence="1"/>
<dbReference type="SUPFAM" id="SSF55785">
    <property type="entry name" value="PYP-like sensor domain (PAS domain)"/>
    <property type="match status" value="1"/>
</dbReference>
<dbReference type="SUPFAM" id="SSF55073">
    <property type="entry name" value="Nucleotide cyclase"/>
    <property type="match status" value="1"/>
</dbReference>
<comment type="catalytic activity">
    <reaction evidence="2">
        <text>2 GTP = 3',3'-c-di-GMP + 2 diphosphate</text>
        <dbReference type="Rhea" id="RHEA:24898"/>
        <dbReference type="ChEBI" id="CHEBI:33019"/>
        <dbReference type="ChEBI" id="CHEBI:37565"/>
        <dbReference type="ChEBI" id="CHEBI:58805"/>
        <dbReference type="EC" id="2.7.7.65"/>
    </reaction>
</comment>
<dbReference type="EMBL" id="JAHHGM010000009">
    <property type="protein sequence ID" value="MBT2989521.1"/>
    <property type="molecule type" value="Genomic_DNA"/>
</dbReference>
<name>A0A944QVL2_9GAMM</name>
<feature type="domain" description="PAS" evidence="3">
    <location>
        <begin position="5"/>
        <end position="70"/>
    </location>
</feature>
<dbReference type="InterPro" id="IPR000160">
    <property type="entry name" value="GGDEF_dom"/>
</dbReference>
<keyword evidence="5" id="KW-0808">Transferase</keyword>
<proteinExistence type="predicted"/>
<evidence type="ECO:0000313" key="6">
    <source>
        <dbReference type="Proteomes" id="UP000770889"/>
    </source>
</evidence>
<protein>
    <recommendedName>
        <fullName evidence="1">diguanylate cyclase</fullName>
        <ecNumber evidence="1">2.7.7.65</ecNumber>
    </recommendedName>
</protein>
<dbReference type="InterPro" id="IPR029787">
    <property type="entry name" value="Nucleotide_cyclase"/>
</dbReference>
<organism evidence="5 6">
    <name type="scientific">Candidatus Thiodiazotropha taylori</name>
    <dbReference type="NCBI Taxonomy" id="2792791"/>
    <lineage>
        <taxon>Bacteria</taxon>
        <taxon>Pseudomonadati</taxon>
        <taxon>Pseudomonadota</taxon>
        <taxon>Gammaproteobacteria</taxon>
        <taxon>Chromatiales</taxon>
        <taxon>Sedimenticolaceae</taxon>
        <taxon>Candidatus Thiodiazotropha</taxon>
    </lineage>
</organism>
<evidence type="ECO:0000256" key="2">
    <source>
        <dbReference type="ARBA" id="ARBA00034247"/>
    </source>
</evidence>
<gene>
    <name evidence="5" type="ORF">KME65_11210</name>
</gene>
<dbReference type="PANTHER" id="PTHR45138:SF9">
    <property type="entry name" value="DIGUANYLATE CYCLASE DGCM-RELATED"/>
    <property type="match status" value="1"/>
</dbReference>
<dbReference type="InterPro" id="IPR043128">
    <property type="entry name" value="Rev_trsase/Diguanyl_cyclase"/>
</dbReference>
<dbReference type="Gene3D" id="3.30.70.270">
    <property type="match status" value="1"/>
</dbReference>
<dbReference type="PANTHER" id="PTHR45138">
    <property type="entry name" value="REGULATORY COMPONENTS OF SENSORY TRANSDUCTION SYSTEM"/>
    <property type="match status" value="1"/>
</dbReference>
<dbReference type="AlphaFoldDB" id="A0A944QVL2"/>
<evidence type="ECO:0000313" key="5">
    <source>
        <dbReference type="EMBL" id="MBT2989521.1"/>
    </source>
</evidence>
<evidence type="ECO:0000259" key="4">
    <source>
        <dbReference type="SMART" id="SM00267"/>
    </source>
</evidence>
<dbReference type="Gene3D" id="3.30.450.20">
    <property type="entry name" value="PAS domain"/>
    <property type="match status" value="1"/>
</dbReference>
<dbReference type="SMART" id="SM00267">
    <property type="entry name" value="GGDEF"/>
    <property type="match status" value="1"/>
</dbReference>
<keyword evidence="5" id="KW-0548">Nucleotidyltransferase</keyword>
<dbReference type="InterPro" id="IPR050469">
    <property type="entry name" value="Diguanylate_Cyclase"/>
</dbReference>
<dbReference type="InterPro" id="IPR035965">
    <property type="entry name" value="PAS-like_dom_sf"/>
</dbReference>
<comment type="caution">
    <text evidence="5">The sequence shown here is derived from an EMBL/GenBank/DDBJ whole genome shotgun (WGS) entry which is preliminary data.</text>
</comment>
<dbReference type="Pfam" id="PF13188">
    <property type="entry name" value="PAS_8"/>
    <property type="match status" value="1"/>
</dbReference>
<dbReference type="Pfam" id="PF00990">
    <property type="entry name" value="GGDEF"/>
    <property type="match status" value="1"/>
</dbReference>
<evidence type="ECO:0000256" key="1">
    <source>
        <dbReference type="ARBA" id="ARBA00012528"/>
    </source>
</evidence>
<dbReference type="GO" id="GO:1902201">
    <property type="term" value="P:negative regulation of bacterial-type flagellum-dependent cell motility"/>
    <property type="evidence" value="ECO:0007669"/>
    <property type="project" value="TreeGrafter"/>
</dbReference>
<dbReference type="Proteomes" id="UP000770889">
    <property type="component" value="Unassembled WGS sequence"/>
</dbReference>
<accession>A0A944QVL2</accession>
<dbReference type="SMART" id="SM00091">
    <property type="entry name" value="PAS"/>
    <property type="match status" value="1"/>
</dbReference>
<dbReference type="GO" id="GO:0005886">
    <property type="term" value="C:plasma membrane"/>
    <property type="evidence" value="ECO:0007669"/>
    <property type="project" value="TreeGrafter"/>
</dbReference>